<feature type="non-terminal residue" evidence="1">
    <location>
        <position position="145"/>
    </location>
</feature>
<sequence length="145" mass="16767">NEQLSVDAIEYLVIIQIIRFSVLLALGIKPTMVFNNVAYTKQNINMPYSSQTDSLGVTFNSHFQLFQPYSKVQQGSLYGDLGMMPNKFHERSKLYQQWKPNQKFHKTISGLSYPEFDLGSENMKLKMNDFYDVLLVCPKSILSRK</sequence>
<dbReference type="AlphaFoldDB" id="A0A146KB87"/>
<feature type="non-terminal residue" evidence="1">
    <location>
        <position position="1"/>
    </location>
</feature>
<name>A0A146KB87_9EUKA</name>
<reference evidence="1" key="1">
    <citation type="submission" date="2015-07" db="EMBL/GenBank/DDBJ databases">
        <title>Adaptation to a free-living lifestyle via gene acquisitions in the diplomonad Trepomonas sp. PC1.</title>
        <authorList>
            <person name="Xu F."/>
            <person name="Jerlstrom-Hultqvist J."/>
            <person name="Kolisko M."/>
            <person name="Simpson A.G.B."/>
            <person name="Roger A.J."/>
            <person name="Svard S.G."/>
            <person name="Andersson J.O."/>
        </authorList>
    </citation>
    <scope>NUCLEOTIDE SEQUENCE</scope>
    <source>
        <strain evidence="1">PC1</strain>
    </source>
</reference>
<accession>A0A146KB87</accession>
<protein>
    <submittedName>
        <fullName evidence="1">Uncharacterized protein</fullName>
    </submittedName>
</protein>
<evidence type="ECO:0000313" key="1">
    <source>
        <dbReference type="EMBL" id="JAP92741.1"/>
    </source>
</evidence>
<organism evidence="1">
    <name type="scientific">Trepomonas sp. PC1</name>
    <dbReference type="NCBI Taxonomy" id="1076344"/>
    <lineage>
        <taxon>Eukaryota</taxon>
        <taxon>Metamonada</taxon>
        <taxon>Diplomonadida</taxon>
        <taxon>Hexamitidae</taxon>
        <taxon>Hexamitinae</taxon>
        <taxon>Trepomonas</taxon>
    </lineage>
</organism>
<gene>
    <name evidence="1" type="ORF">TPC1_15214</name>
</gene>
<dbReference type="EMBL" id="GDID01003865">
    <property type="protein sequence ID" value="JAP92741.1"/>
    <property type="molecule type" value="Transcribed_RNA"/>
</dbReference>
<proteinExistence type="predicted"/>